<evidence type="ECO:0000313" key="4">
    <source>
        <dbReference type="EMBL" id="CAF3746457.1"/>
    </source>
</evidence>
<dbReference type="CDD" id="cd01450">
    <property type="entry name" value="vWFA_subfamily_ECM"/>
    <property type="match status" value="1"/>
</dbReference>
<proteinExistence type="predicted"/>
<gene>
    <name evidence="3" type="ORF">GPM918_LOCUS12365</name>
    <name evidence="4" type="ORF">SRO942_LOCUS12366</name>
</gene>
<sequence>MKSPLLLLALLTCLSPALGQTACEAKYDKTIKGNCSLKSQCEGALLSVGCSDENSCCVQRAPLATSLPVCISDANFNNLYSDTVRTQYIRRYLNKALNDINVCQNCVAKAAFLAIAASMTNEFTTDEAMGTDAQFSADDNKYGNTQPGDGGRLRRRGYFGIRGQKMYESLSDSEIMESPEKAAFPDKAIKIATMKWTMDNMTKLADGTMYGFSMLWYLLTGSIDELADAVKRYAEVLRQLECTTLHTGQGPSCEYNSTHTGHCFADCIPELEDAEYCGCDGKGERCPHSPPHVRCCLGQCTSEIKLDLGFILDASGSIGPTDYERQRNFTKDILQLVNVGPNKTHVAIINYSAKIETLSLLNQYYTINEKLNRVNNATYFGEATHTGEALQEANRVFSNNNGPRPTEDGAPKVIFLITDGQSNGAVPPIPVAAVLKQRDIHIFTVGVGNGVNLNELHAICTQPWRENYLPIANYSSLEQRLSQFVSKSCAEPINVGENSTVTGECAKDKYKFFKIIIKVIGNKTLITVKNFNGKVKLFHSFNGRHPKDPTEFEYSDDKPKTLTTLTSLIWARHYSNDIGERGFEPKQRIGRTDEDEVTLIVDKPSNNTEFVYIGVKGLEEQNRFAVKFDDCANANVDCTKKSTSSVIKMNLFSIIILVFISVLSRMSN</sequence>
<dbReference type="SUPFAM" id="SSF53300">
    <property type="entry name" value="vWA-like"/>
    <property type="match status" value="1"/>
</dbReference>
<dbReference type="InterPro" id="IPR002035">
    <property type="entry name" value="VWF_A"/>
</dbReference>
<evidence type="ECO:0000313" key="3">
    <source>
        <dbReference type="EMBL" id="CAF0973541.1"/>
    </source>
</evidence>
<keyword evidence="1" id="KW-0732">Signal</keyword>
<dbReference type="PANTHER" id="PTHR24020:SF20">
    <property type="entry name" value="PH DOMAIN-CONTAINING PROTEIN"/>
    <property type="match status" value="1"/>
</dbReference>
<protein>
    <recommendedName>
        <fullName evidence="2">VWFA domain-containing protein</fullName>
    </recommendedName>
</protein>
<dbReference type="OrthoDB" id="6132182at2759"/>
<dbReference type="AlphaFoldDB" id="A0A814ESS9"/>
<dbReference type="InterPro" id="IPR036465">
    <property type="entry name" value="vWFA_dom_sf"/>
</dbReference>
<reference evidence="3" key="1">
    <citation type="submission" date="2021-02" db="EMBL/GenBank/DDBJ databases">
        <authorList>
            <person name="Nowell W R."/>
        </authorList>
    </citation>
    <scope>NUCLEOTIDE SEQUENCE</scope>
</reference>
<feature type="domain" description="VWFA" evidence="2">
    <location>
        <begin position="307"/>
        <end position="485"/>
    </location>
</feature>
<dbReference type="Pfam" id="PF00092">
    <property type="entry name" value="VWA"/>
    <property type="match status" value="1"/>
</dbReference>
<evidence type="ECO:0000313" key="5">
    <source>
        <dbReference type="Proteomes" id="UP000663829"/>
    </source>
</evidence>
<comment type="caution">
    <text evidence="3">The sequence shown here is derived from an EMBL/GenBank/DDBJ whole genome shotgun (WGS) entry which is preliminary data.</text>
</comment>
<evidence type="ECO:0000256" key="1">
    <source>
        <dbReference type="SAM" id="SignalP"/>
    </source>
</evidence>
<accession>A0A814ESS9</accession>
<organism evidence="3 5">
    <name type="scientific">Didymodactylos carnosus</name>
    <dbReference type="NCBI Taxonomy" id="1234261"/>
    <lineage>
        <taxon>Eukaryota</taxon>
        <taxon>Metazoa</taxon>
        <taxon>Spiralia</taxon>
        <taxon>Gnathifera</taxon>
        <taxon>Rotifera</taxon>
        <taxon>Eurotatoria</taxon>
        <taxon>Bdelloidea</taxon>
        <taxon>Philodinida</taxon>
        <taxon>Philodinidae</taxon>
        <taxon>Didymodactylos</taxon>
    </lineage>
</organism>
<dbReference type="Proteomes" id="UP000663829">
    <property type="component" value="Unassembled WGS sequence"/>
</dbReference>
<dbReference type="SMART" id="SM00327">
    <property type="entry name" value="VWA"/>
    <property type="match status" value="1"/>
</dbReference>
<dbReference type="Gene3D" id="1.10.530.10">
    <property type="match status" value="1"/>
</dbReference>
<dbReference type="PANTHER" id="PTHR24020">
    <property type="entry name" value="COLLAGEN ALPHA"/>
    <property type="match status" value="1"/>
</dbReference>
<dbReference type="SUPFAM" id="SSF53955">
    <property type="entry name" value="Lysozyme-like"/>
    <property type="match status" value="1"/>
</dbReference>
<evidence type="ECO:0000259" key="2">
    <source>
        <dbReference type="PROSITE" id="PS50234"/>
    </source>
</evidence>
<dbReference type="Gene3D" id="3.40.50.410">
    <property type="entry name" value="von Willebrand factor, type A domain"/>
    <property type="match status" value="1"/>
</dbReference>
<dbReference type="PROSITE" id="PS50234">
    <property type="entry name" value="VWFA"/>
    <property type="match status" value="1"/>
</dbReference>
<dbReference type="InterPro" id="IPR050525">
    <property type="entry name" value="ECM_Assembly_Org"/>
</dbReference>
<dbReference type="Proteomes" id="UP000681722">
    <property type="component" value="Unassembled WGS sequence"/>
</dbReference>
<dbReference type="InterPro" id="IPR023346">
    <property type="entry name" value="Lysozyme-like_dom_sf"/>
</dbReference>
<name>A0A814ESS9_9BILA</name>
<keyword evidence="5" id="KW-1185">Reference proteome</keyword>
<feature type="signal peptide" evidence="1">
    <location>
        <begin position="1"/>
        <end position="19"/>
    </location>
</feature>
<dbReference type="EMBL" id="CAJOBC010002695">
    <property type="protein sequence ID" value="CAF3746457.1"/>
    <property type="molecule type" value="Genomic_DNA"/>
</dbReference>
<feature type="chain" id="PRO_5035600155" description="VWFA domain-containing protein" evidence="1">
    <location>
        <begin position="20"/>
        <end position="668"/>
    </location>
</feature>
<dbReference type="PRINTS" id="PR00453">
    <property type="entry name" value="VWFADOMAIN"/>
</dbReference>
<dbReference type="EMBL" id="CAJNOQ010002695">
    <property type="protein sequence ID" value="CAF0973541.1"/>
    <property type="molecule type" value="Genomic_DNA"/>
</dbReference>